<evidence type="ECO:0000313" key="4">
    <source>
        <dbReference type="Proteomes" id="UP001210231"/>
    </source>
</evidence>
<accession>A0ABT4UI98</accession>
<keyword evidence="4" id="KW-1185">Reference proteome</keyword>
<keyword evidence="1" id="KW-0472">Membrane</keyword>
<protein>
    <submittedName>
        <fullName evidence="3">Uncharacterized protein</fullName>
    </submittedName>
</protein>
<dbReference type="Proteomes" id="UP001210231">
    <property type="component" value="Unassembled WGS sequence"/>
</dbReference>
<dbReference type="RefSeq" id="WP_407030882.1">
    <property type="nucleotide sequence ID" value="NZ_JAQGEF010000006.1"/>
</dbReference>
<keyword evidence="1" id="KW-0812">Transmembrane</keyword>
<feature type="signal peptide" evidence="2">
    <location>
        <begin position="1"/>
        <end position="22"/>
    </location>
</feature>
<evidence type="ECO:0000256" key="2">
    <source>
        <dbReference type="SAM" id="SignalP"/>
    </source>
</evidence>
<dbReference type="PROSITE" id="PS51257">
    <property type="entry name" value="PROKAR_LIPOPROTEIN"/>
    <property type="match status" value="1"/>
</dbReference>
<keyword evidence="1" id="KW-1133">Transmembrane helix</keyword>
<gene>
    <name evidence="3" type="ORF">O3P16_07040</name>
</gene>
<dbReference type="EMBL" id="JAQGEF010000006">
    <property type="protein sequence ID" value="MDA3614557.1"/>
    <property type="molecule type" value="Genomic_DNA"/>
</dbReference>
<evidence type="ECO:0000256" key="1">
    <source>
        <dbReference type="SAM" id="Phobius"/>
    </source>
</evidence>
<evidence type="ECO:0000313" key="3">
    <source>
        <dbReference type="EMBL" id="MDA3614557.1"/>
    </source>
</evidence>
<reference evidence="3 4" key="1">
    <citation type="submission" date="2022-12" db="EMBL/GenBank/DDBJ databases">
        <title>Chitinophagaceae gen. sp. nov., a new member of the family Chitinophagaceae, isolated from soil in a chemical factory.</title>
        <authorList>
            <person name="Ke Z."/>
        </authorList>
    </citation>
    <scope>NUCLEOTIDE SEQUENCE [LARGE SCALE GENOMIC DNA]</scope>
    <source>
        <strain evidence="3 4">LY-5</strain>
    </source>
</reference>
<proteinExistence type="predicted"/>
<feature type="chain" id="PRO_5046389717" evidence="2">
    <location>
        <begin position="23"/>
        <end position="286"/>
    </location>
</feature>
<comment type="caution">
    <text evidence="3">The sequence shown here is derived from an EMBL/GenBank/DDBJ whole genome shotgun (WGS) entry which is preliminary data.</text>
</comment>
<organism evidence="3 4">
    <name type="scientific">Polluticaenibacter yanchengensis</name>
    <dbReference type="NCBI Taxonomy" id="3014562"/>
    <lineage>
        <taxon>Bacteria</taxon>
        <taxon>Pseudomonadati</taxon>
        <taxon>Bacteroidota</taxon>
        <taxon>Chitinophagia</taxon>
        <taxon>Chitinophagales</taxon>
        <taxon>Chitinophagaceae</taxon>
        <taxon>Polluticaenibacter</taxon>
    </lineage>
</organism>
<keyword evidence="2" id="KW-0732">Signal</keyword>
<feature type="transmembrane region" description="Helical" evidence="1">
    <location>
        <begin position="136"/>
        <end position="157"/>
    </location>
</feature>
<name>A0ABT4UI98_9BACT</name>
<sequence length="286" mass="32367">MTKLFKYILAGTFLLSCLQLTAQTNVTVNKDSVWIGEPFTVTIKANEQPLNTDFSQIPGFEFLKLDTVADKAGKISEYQLLLCTFDSGSLKLPVKELFPNSNQNEITIISKGIPKDSALAYSEPMEIINMEPVNQVPYFLIFGIITFVSAIGIYFLVQKLKVKETVKSLTLINDYSNTPTLSNSNLAELLGKLKADWQNNQVSSEHLGNSLMRYLGQYLWNKGYYVYTKTGDEIILYTKNIYDEQSWQKIKETVQLCNYLKFGKYIADKANGLSAIDNVLELVNRQ</sequence>